<dbReference type="EMBL" id="JADEXN010000103">
    <property type="protein sequence ID" value="MBE9040636.1"/>
    <property type="molecule type" value="Genomic_DNA"/>
</dbReference>
<evidence type="ECO:0000313" key="2">
    <source>
        <dbReference type="Proteomes" id="UP000621799"/>
    </source>
</evidence>
<keyword evidence="2" id="KW-1185">Reference proteome</keyword>
<accession>A0A928VYJ3</accession>
<sequence>MLSESSFSDRAITEEFYTALFDRFYNSFLPSIQVLLNQCTYGVAPDRSGVRTLFLIAANPQIATDLKDRIEILVDRIAEVMPGIGKAAICFLPADKAANAQSHGNCNVPPSKFMMGQVFRVSQQSEASEL</sequence>
<name>A0A928VYJ3_9CYAN</name>
<comment type="caution">
    <text evidence="1">The sequence shown here is derived from an EMBL/GenBank/DDBJ whole genome shotgun (WGS) entry which is preliminary data.</text>
</comment>
<gene>
    <name evidence="1" type="ORF">IQ235_07560</name>
</gene>
<dbReference type="RefSeq" id="WP_264320881.1">
    <property type="nucleotide sequence ID" value="NZ_JADEXN010000103.1"/>
</dbReference>
<organism evidence="1 2">
    <name type="scientific">Zarconia navalis LEGE 11467</name>
    <dbReference type="NCBI Taxonomy" id="1828826"/>
    <lineage>
        <taxon>Bacteria</taxon>
        <taxon>Bacillati</taxon>
        <taxon>Cyanobacteriota</taxon>
        <taxon>Cyanophyceae</taxon>
        <taxon>Oscillatoriophycideae</taxon>
        <taxon>Oscillatoriales</taxon>
        <taxon>Oscillatoriales incertae sedis</taxon>
        <taxon>Zarconia</taxon>
        <taxon>Zarconia navalis</taxon>
    </lineage>
</organism>
<reference evidence="1" key="1">
    <citation type="submission" date="2020-10" db="EMBL/GenBank/DDBJ databases">
        <authorList>
            <person name="Castelo-Branco R."/>
            <person name="Eusebio N."/>
            <person name="Adriana R."/>
            <person name="Vieira A."/>
            <person name="Brugerolle De Fraissinette N."/>
            <person name="Rezende De Castro R."/>
            <person name="Schneider M.P."/>
            <person name="Vasconcelos V."/>
            <person name="Leao P.N."/>
        </authorList>
    </citation>
    <scope>NUCLEOTIDE SEQUENCE</scope>
    <source>
        <strain evidence="1">LEGE 11467</strain>
    </source>
</reference>
<protein>
    <submittedName>
        <fullName evidence="1">Uncharacterized protein</fullName>
    </submittedName>
</protein>
<proteinExistence type="predicted"/>
<evidence type="ECO:0000313" key="1">
    <source>
        <dbReference type="EMBL" id="MBE9040636.1"/>
    </source>
</evidence>
<dbReference type="AlphaFoldDB" id="A0A928VYJ3"/>
<dbReference type="Proteomes" id="UP000621799">
    <property type="component" value="Unassembled WGS sequence"/>
</dbReference>